<feature type="signal peptide" evidence="1">
    <location>
        <begin position="1"/>
        <end position="18"/>
    </location>
</feature>
<gene>
    <name evidence="2" type="ORF">CCR75_008378</name>
</gene>
<dbReference type="RefSeq" id="XP_067815817.1">
    <property type="nucleotide sequence ID" value="XM_067966430.1"/>
</dbReference>
<dbReference type="GeneID" id="94352101"/>
<accession>A0A976FGG1</accession>
<feature type="chain" id="PRO_5037547804" description="RxLR effector protein" evidence="1">
    <location>
        <begin position="19"/>
        <end position="117"/>
    </location>
</feature>
<dbReference type="AlphaFoldDB" id="A0A976FGG1"/>
<name>A0A976FGG1_BRELC</name>
<evidence type="ECO:0000313" key="3">
    <source>
        <dbReference type="Proteomes" id="UP000294530"/>
    </source>
</evidence>
<proteinExistence type="predicted"/>
<evidence type="ECO:0008006" key="4">
    <source>
        <dbReference type="Google" id="ProtNLM"/>
    </source>
</evidence>
<dbReference type="KEGG" id="blac:94352101"/>
<reference evidence="2 3" key="1">
    <citation type="journal article" date="2021" name="Genome Biol.">
        <title>AFLAP: assembly-free linkage analysis pipeline using k-mers from genome sequencing data.</title>
        <authorList>
            <person name="Fletcher K."/>
            <person name="Zhang L."/>
            <person name="Gil J."/>
            <person name="Han R."/>
            <person name="Cavanaugh K."/>
            <person name="Michelmore R."/>
        </authorList>
    </citation>
    <scope>NUCLEOTIDE SEQUENCE [LARGE SCALE GENOMIC DNA]</scope>
    <source>
        <strain evidence="2 3">SF5</strain>
    </source>
</reference>
<organism evidence="2 3">
    <name type="scientific">Bremia lactucae</name>
    <name type="common">Lettuce downy mildew</name>
    <dbReference type="NCBI Taxonomy" id="4779"/>
    <lineage>
        <taxon>Eukaryota</taxon>
        <taxon>Sar</taxon>
        <taxon>Stramenopiles</taxon>
        <taxon>Oomycota</taxon>
        <taxon>Peronosporomycetes</taxon>
        <taxon>Peronosporales</taxon>
        <taxon>Peronosporaceae</taxon>
        <taxon>Bremia</taxon>
    </lineage>
</organism>
<dbReference type="EMBL" id="SHOA02000018">
    <property type="protein sequence ID" value="TDH66318.1"/>
    <property type="molecule type" value="Genomic_DNA"/>
</dbReference>
<protein>
    <recommendedName>
        <fullName evidence="4">RxLR effector protein</fullName>
    </recommendedName>
</protein>
<comment type="caution">
    <text evidence="2">The sequence shown here is derived from an EMBL/GenBank/DDBJ whole genome shotgun (WGS) entry which is preliminary data.</text>
</comment>
<keyword evidence="1" id="KW-0732">Signal</keyword>
<sequence>MMQFLAMVLIACIATCSSLFNTKVSEQYRINHLSQGNDPSTASETAVFTEERNLNSLGKLVRRIRTNGAPKIASAKTSIKPLASKFYNAVNLALDFAKISYILGANVIRNIFKKKLT</sequence>
<dbReference type="Proteomes" id="UP000294530">
    <property type="component" value="Unassembled WGS sequence"/>
</dbReference>
<keyword evidence="3" id="KW-1185">Reference proteome</keyword>
<evidence type="ECO:0000313" key="2">
    <source>
        <dbReference type="EMBL" id="TDH66318.1"/>
    </source>
</evidence>
<evidence type="ECO:0000256" key="1">
    <source>
        <dbReference type="SAM" id="SignalP"/>
    </source>
</evidence>